<evidence type="ECO:0000313" key="3">
    <source>
        <dbReference type="Proteomes" id="UP000655994"/>
    </source>
</evidence>
<dbReference type="Proteomes" id="UP000655994">
    <property type="component" value="Unassembled WGS sequence"/>
</dbReference>
<dbReference type="RefSeq" id="WP_199494730.1">
    <property type="nucleotide sequence ID" value="NZ_JAEMOO010000009.1"/>
</dbReference>
<proteinExistence type="predicted"/>
<keyword evidence="3" id="KW-1185">Reference proteome</keyword>
<evidence type="ECO:0000313" key="2">
    <source>
        <dbReference type="EMBL" id="MBJ7267368.1"/>
    </source>
</evidence>
<comment type="caution">
    <text evidence="2">The sequence shown here is derived from an EMBL/GenBank/DDBJ whole genome shotgun (WGS) entry which is preliminary data.</text>
</comment>
<sequence>MKTDNKIRSTIYWALVLIGGYLVGGTIVKSFQAGEFTLHSSEFKDFLIALLISSLYHWWAARKEKSKENEQL</sequence>
<reference evidence="2 3" key="1">
    <citation type="submission" date="2020-09" db="EMBL/GenBank/DDBJ databases">
        <title>Draft Genomes of Bacterial Isolates from North Pond Shallow Sediments.</title>
        <authorList>
            <person name="Kiel Reese B."/>
            <person name="Mullis M."/>
            <person name="Weisend R.E."/>
        </authorList>
    </citation>
    <scope>NUCLEOTIDE SEQUENCE [LARGE SCALE GENOMIC DNA]</scope>
    <source>
        <strain evidence="2 3">KJE-3</strain>
    </source>
</reference>
<gene>
    <name evidence="2" type="ORF">JHC10_10505</name>
</gene>
<feature type="transmembrane region" description="Helical" evidence="1">
    <location>
        <begin position="43"/>
        <end position="61"/>
    </location>
</feature>
<keyword evidence="1" id="KW-1133">Transmembrane helix</keyword>
<evidence type="ECO:0000256" key="1">
    <source>
        <dbReference type="SAM" id="Phobius"/>
    </source>
</evidence>
<protein>
    <submittedName>
        <fullName evidence="2">Uncharacterized protein</fullName>
    </submittedName>
</protein>
<organism evidence="2 3">
    <name type="scientific">Idiomarina abyssalis</name>
    <dbReference type="NCBI Taxonomy" id="86102"/>
    <lineage>
        <taxon>Bacteria</taxon>
        <taxon>Pseudomonadati</taxon>
        <taxon>Pseudomonadota</taxon>
        <taxon>Gammaproteobacteria</taxon>
        <taxon>Alteromonadales</taxon>
        <taxon>Idiomarinaceae</taxon>
        <taxon>Idiomarina</taxon>
    </lineage>
</organism>
<name>A0ABS0Z3S7_9GAMM</name>
<feature type="transmembrane region" description="Helical" evidence="1">
    <location>
        <begin position="12"/>
        <end position="31"/>
    </location>
</feature>
<accession>A0ABS0Z3S7</accession>
<keyword evidence="1" id="KW-0812">Transmembrane</keyword>
<dbReference type="EMBL" id="JAEMOS010000032">
    <property type="protein sequence ID" value="MBJ7267368.1"/>
    <property type="molecule type" value="Genomic_DNA"/>
</dbReference>
<keyword evidence="1" id="KW-0472">Membrane</keyword>